<gene>
    <name evidence="1" type="ORF">HK097_003574</name>
</gene>
<dbReference type="EMBL" id="JADGJD010001851">
    <property type="protein sequence ID" value="KAJ3037251.1"/>
    <property type="molecule type" value="Genomic_DNA"/>
</dbReference>
<accession>A0AAD5S399</accession>
<proteinExistence type="predicted"/>
<keyword evidence="2" id="KW-1185">Reference proteome</keyword>
<evidence type="ECO:0000313" key="2">
    <source>
        <dbReference type="Proteomes" id="UP001212841"/>
    </source>
</evidence>
<sequence length="394" mass="45028">MLCGNETWRDLACIHYAWLRPFTLELREGEYTRVAADDVSALMGKAYRAKPEDRYNKREGQTRYNWRQTDAATENGDIYDQSNNLVVKNIKHCNPGLWSSGSGRTFTRICSDTCLIYDLDNPDETRIQAIDLAAVGRNSDPVDAALDLPQSYLSITHSNNTEIDREYEFSDFNETVLVVLWSLPREFDDDYDYAENPSLYGYAFQVYCIKSWQLIGEREFDCWDSRLEKIIVTRTNILCFEDGDSADDPNKPTVIHILDFKGANLLHSVDIHASFGSGHRYSLQEFLDGCMALRSINCRAKPPRPGKAQLHFLDPKLRTCIFLRMPPGWSNAAESGGLIVPEHELDGEGVRVCGLGRRRVDLTCYPNCVCDVSVWGGDPFIQWRQMKLEEWGFE</sequence>
<evidence type="ECO:0000313" key="1">
    <source>
        <dbReference type="EMBL" id="KAJ3037251.1"/>
    </source>
</evidence>
<protein>
    <submittedName>
        <fullName evidence="1">Uncharacterized protein</fullName>
    </submittedName>
</protein>
<reference evidence="1" key="1">
    <citation type="submission" date="2020-05" db="EMBL/GenBank/DDBJ databases">
        <title>Phylogenomic resolution of chytrid fungi.</title>
        <authorList>
            <person name="Stajich J.E."/>
            <person name="Amses K."/>
            <person name="Simmons R."/>
            <person name="Seto K."/>
            <person name="Myers J."/>
            <person name="Bonds A."/>
            <person name="Quandt C.A."/>
            <person name="Barry K."/>
            <person name="Liu P."/>
            <person name="Grigoriev I."/>
            <person name="Longcore J.E."/>
            <person name="James T.Y."/>
        </authorList>
    </citation>
    <scope>NUCLEOTIDE SEQUENCE</scope>
    <source>
        <strain evidence="1">JEL0318</strain>
    </source>
</reference>
<dbReference type="AlphaFoldDB" id="A0AAD5S399"/>
<dbReference type="Proteomes" id="UP001212841">
    <property type="component" value="Unassembled WGS sequence"/>
</dbReference>
<organism evidence="1 2">
    <name type="scientific">Rhizophlyctis rosea</name>
    <dbReference type="NCBI Taxonomy" id="64517"/>
    <lineage>
        <taxon>Eukaryota</taxon>
        <taxon>Fungi</taxon>
        <taxon>Fungi incertae sedis</taxon>
        <taxon>Chytridiomycota</taxon>
        <taxon>Chytridiomycota incertae sedis</taxon>
        <taxon>Chytridiomycetes</taxon>
        <taxon>Rhizophlyctidales</taxon>
        <taxon>Rhizophlyctidaceae</taxon>
        <taxon>Rhizophlyctis</taxon>
    </lineage>
</organism>
<comment type="caution">
    <text evidence="1">The sequence shown here is derived from an EMBL/GenBank/DDBJ whole genome shotgun (WGS) entry which is preliminary data.</text>
</comment>
<name>A0AAD5S399_9FUNG</name>